<evidence type="ECO:0000313" key="2">
    <source>
        <dbReference type="EMBL" id="KAF7717873.1"/>
    </source>
</evidence>
<sequence length="87" mass="9924">MAGACLVAQDAFSSEWLKTNEEIAETTRKRQEATFEEQLAALQNMRSSLTSRRGLLEKQIRELDAKMEEKKQRAVAGNTNAEEHSRR</sequence>
<dbReference type="Proteomes" id="UP000631181">
    <property type="component" value="Unassembled WGS sequence"/>
</dbReference>
<organism evidence="2 3">
    <name type="scientific">Penicillium ucsense</name>
    <dbReference type="NCBI Taxonomy" id="2839758"/>
    <lineage>
        <taxon>Eukaryota</taxon>
        <taxon>Fungi</taxon>
        <taxon>Dikarya</taxon>
        <taxon>Ascomycota</taxon>
        <taxon>Pezizomycotina</taxon>
        <taxon>Eurotiomycetes</taxon>
        <taxon>Eurotiomycetidae</taxon>
        <taxon>Eurotiales</taxon>
        <taxon>Aspergillaceae</taxon>
        <taxon>Penicillium</taxon>
    </lineage>
</organism>
<proteinExistence type="predicted"/>
<comment type="caution">
    <text evidence="2">The sequence shown here is derived from an EMBL/GenBank/DDBJ whole genome shotgun (WGS) entry which is preliminary data.</text>
</comment>
<dbReference type="EMBL" id="WIWV01000021">
    <property type="protein sequence ID" value="KAF7717873.1"/>
    <property type="molecule type" value="Genomic_DNA"/>
</dbReference>
<gene>
    <name evidence="2" type="ORF">PECM_003554</name>
</gene>
<evidence type="ECO:0000313" key="3">
    <source>
        <dbReference type="Proteomes" id="UP000631181"/>
    </source>
</evidence>
<protein>
    <submittedName>
        <fullName evidence="2">Uncharacterized protein</fullName>
    </submittedName>
</protein>
<keyword evidence="3" id="KW-1185">Reference proteome</keyword>
<name>A0A8J8W4B0_9EURO</name>
<evidence type="ECO:0000256" key="1">
    <source>
        <dbReference type="SAM" id="MobiDB-lite"/>
    </source>
</evidence>
<dbReference type="OrthoDB" id="5428081at2759"/>
<reference evidence="2" key="1">
    <citation type="journal article" date="2020" name="Front. Microbiol.">
        <title>Gene regulatory networks of Penicillium echinulatum 2HH and Penicillium oxalicum 114-2 inferred by a computational biology approach.</title>
        <authorList>
            <person name="Lenz A.R."/>
            <person name="Galan-Vasquez E."/>
            <person name="Balbinot E."/>
            <person name="De Abreu F.P."/>
            <person name="De Oliveira N.S."/>
            <person name="Da Rosa L.O."/>
            <person name="De Avila E Silva S."/>
            <person name="Camassola M."/>
            <person name="Dillon A.J.P."/>
            <person name="Perez-Rueda E."/>
        </authorList>
    </citation>
    <scope>NUCLEOTIDE SEQUENCE</scope>
    <source>
        <strain evidence="2">S1M29</strain>
    </source>
</reference>
<accession>A0A8J8W4B0</accession>
<feature type="region of interest" description="Disordered" evidence="1">
    <location>
        <begin position="67"/>
        <end position="87"/>
    </location>
</feature>
<dbReference type="AlphaFoldDB" id="A0A8J8W4B0"/>